<gene>
    <name evidence="1" type="ORF">METZ01_LOCUS266329</name>
</gene>
<proteinExistence type="predicted"/>
<dbReference type="EMBL" id="UINC01075368">
    <property type="protein sequence ID" value="SVC13475.1"/>
    <property type="molecule type" value="Genomic_DNA"/>
</dbReference>
<sequence length="54" mass="6074">MKKTINIIIFGLLLLIFGSYMFTFQVRQDQVAFLSKSGSAGKPIEKTGLHFKLP</sequence>
<evidence type="ECO:0000313" key="1">
    <source>
        <dbReference type="EMBL" id="SVC13475.1"/>
    </source>
</evidence>
<reference evidence="1" key="1">
    <citation type="submission" date="2018-05" db="EMBL/GenBank/DDBJ databases">
        <authorList>
            <person name="Lanie J.A."/>
            <person name="Ng W.-L."/>
            <person name="Kazmierczak K.M."/>
            <person name="Andrzejewski T.M."/>
            <person name="Davidsen T.M."/>
            <person name="Wayne K.J."/>
            <person name="Tettelin H."/>
            <person name="Glass J.I."/>
            <person name="Rusch D."/>
            <person name="Podicherti R."/>
            <person name="Tsui H.-C.T."/>
            <person name="Winkler M.E."/>
        </authorList>
    </citation>
    <scope>NUCLEOTIDE SEQUENCE</scope>
</reference>
<accession>A0A382JP78</accession>
<feature type="non-terminal residue" evidence="1">
    <location>
        <position position="54"/>
    </location>
</feature>
<dbReference type="AlphaFoldDB" id="A0A382JP78"/>
<organism evidence="1">
    <name type="scientific">marine metagenome</name>
    <dbReference type="NCBI Taxonomy" id="408172"/>
    <lineage>
        <taxon>unclassified sequences</taxon>
        <taxon>metagenomes</taxon>
        <taxon>ecological metagenomes</taxon>
    </lineage>
</organism>
<protein>
    <submittedName>
        <fullName evidence="1">Uncharacterized protein</fullName>
    </submittedName>
</protein>
<name>A0A382JP78_9ZZZZ</name>